<evidence type="ECO:0000313" key="3">
    <source>
        <dbReference type="Proteomes" id="UP000193711"/>
    </source>
</evidence>
<sequence>MSGAVPSTTAVTLGIVVLAIGSFALRAGGAVLRDRIDLGETTGRLLDRGTVVLLVAVALVSALADGTEPAPASRALGVAAGALAAVAGAPLVAVVLTAAATTALVRAIGLA</sequence>
<feature type="transmembrane region" description="Helical" evidence="1">
    <location>
        <begin position="45"/>
        <end position="64"/>
    </location>
</feature>
<proteinExistence type="predicted"/>
<keyword evidence="1" id="KW-0812">Transmembrane</keyword>
<feature type="transmembrane region" description="Helical" evidence="1">
    <location>
        <begin position="6"/>
        <end position="25"/>
    </location>
</feature>
<gene>
    <name evidence="2" type="ORF">SAMN06295885_0350</name>
</gene>
<keyword evidence="1" id="KW-0472">Membrane</keyword>
<accession>A0A1X7MY99</accession>
<feature type="transmembrane region" description="Helical" evidence="1">
    <location>
        <begin position="76"/>
        <end position="105"/>
    </location>
</feature>
<evidence type="ECO:0000256" key="1">
    <source>
        <dbReference type="SAM" id="Phobius"/>
    </source>
</evidence>
<dbReference type="OrthoDB" id="4484240at2"/>
<dbReference type="STRING" id="1891671.SAMN06295885_0350"/>
<dbReference type="EMBL" id="FXBM01000001">
    <property type="protein sequence ID" value="SMH29848.1"/>
    <property type="molecule type" value="Genomic_DNA"/>
</dbReference>
<dbReference type="Pfam" id="PF05437">
    <property type="entry name" value="AzlD"/>
    <property type="match status" value="1"/>
</dbReference>
<keyword evidence="1" id="KW-1133">Transmembrane helix</keyword>
<dbReference type="RefSeq" id="WP_085474885.1">
    <property type="nucleotide sequence ID" value="NZ_FXBM01000001.1"/>
</dbReference>
<name>A0A1X7MY99_9MICO</name>
<organism evidence="2 3">
    <name type="scientific">Rathayibacter oskolensis</name>
    <dbReference type="NCBI Taxonomy" id="1891671"/>
    <lineage>
        <taxon>Bacteria</taxon>
        <taxon>Bacillati</taxon>
        <taxon>Actinomycetota</taxon>
        <taxon>Actinomycetes</taxon>
        <taxon>Micrococcales</taxon>
        <taxon>Microbacteriaceae</taxon>
        <taxon>Rathayibacter</taxon>
    </lineage>
</organism>
<dbReference type="InterPro" id="IPR008407">
    <property type="entry name" value="Brnchd-chn_aa_trnsp_AzlD"/>
</dbReference>
<dbReference type="AlphaFoldDB" id="A0A1X7MY99"/>
<protein>
    <submittedName>
        <fullName evidence="2">Branched-chain amino acid transport protein (AzlD)</fullName>
    </submittedName>
</protein>
<reference evidence="3" key="1">
    <citation type="submission" date="2017-04" db="EMBL/GenBank/DDBJ databases">
        <authorList>
            <person name="Varghese N."/>
            <person name="Submissions S."/>
        </authorList>
    </citation>
    <scope>NUCLEOTIDE SEQUENCE [LARGE SCALE GENOMIC DNA]</scope>
    <source>
        <strain evidence="3">VKM Ac-2121</strain>
    </source>
</reference>
<dbReference type="Proteomes" id="UP000193711">
    <property type="component" value="Unassembled WGS sequence"/>
</dbReference>
<keyword evidence="3" id="KW-1185">Reference proteome</keyword>
<evidence type="ECO:0000313" key="2">
    <source>
        <dbReference type="EMBL" id="SMH29848.1"/>
    </source>
</evidence>